<comment type="function">
    <text evidence="1">May play a role in anterograde transport of membrane proteins from the endoplasmic reticulum to the Golgi.</text>
</comment>
<dbReference type="GO" id="GO:0006888">
    <property type="term" value="P:endoplasmic reticulum to Golgi vesicle-mediated transport"/>
    <property type="evidence" value="ECO:0007669"/>
    <property type="project" value="UniProtKB-UniRule"/>
</dbReference>
<keyword evidence="1" id="KW-0256">Endoplasmic reticulum</keyword>
<evidence type="ECO:0000313" key="3">
    <source>
        <dbReference type="EMBL" id="RXH82834.1"/>
    </source>
</evidence>
<dbReference type="InterPro" id="IPR008417">
    <property type="entry name" value="BAP29/BAP31"/>
</dbReference>
<dbReference type="STRING" id="3750.A0A498IL03"/>
<keyword evidence="1" id="KW-0813">Transport</keyword>
<evidence type="ECO:0000256" key="2">
    <source>
        <dbReference type="SAM" id="MobiDB-lite"/>
    </source>
</evidence>
<dbReference type="EMBL" id="RDQH01000337">
    <property type="protein sequence ID" value="RXH82834.1"/>
    <property type="molecule type" value="Genomic_DNA"/>
</dbReference>
<feature type="region of interest" description="Disordered" evidence="2">
    <location>
        <begin position="128"/>
        <end position="155"/>
    </location>
</feature>
<feature type="transmembrane region" description="Helical" evidence="1">
    <location>
        <begin position="43"/>
        <end position="64"/>
    </location>
</feature>
<evidence type="ECO:0000256" key="1">
    <source>
        <dbReference type="RuleBase" id="RU367026"/>
    </source>
</evidence>
<name>A0A498IL03_MALDO</name>
<gene>
    <name evidence="3" type="ORF">DVH24_003332</name>
</gene>
<keyword evidence="1" id="KW-0931">ER-Golgi transport</keyword>
<keyword evidence="1" id="KW-0812">Transmembrane</keyword>
<accession>A0A498IL03</accession>
<dbReference type="PANTHER" id="PTHR12701">
    <property type="entry name" value="BCR-ASSOCIATED PROTEIN, BAP"/>
    <property type="match status" value="1"/>
</dbReference>
<comment type="subcellular location">
    <subcellularLocation>
        <location evidence="1">Endoplasmic reticulum membrane</location>
        <topology evidence="1">Multi-pass membrane protein</topology>
    </subcellularLocation>
</comment>
<dbReference type="GO" id="GO:0070973">
    <property type="term" value="P:protein localization to endoplasmic reticulum exit site"/>
    <property type="evidence" value="ECO:0007669"/>
    <property type="project" value="UniProtKB-UniRule"/>
</dbReference>
<evidence type="ECO:0000313" key="4">
    <source>
        <dbReference type="Proteomes" id="UP000290289"/>
    </source>
</evidence>
<keyword evidence="4" id="KW-1185">Reference proteome</keyword>
<keyword evidence="1" id="KW-0472">Membrane</keyword>
<comment type="caution">
    <text evidence="3">The sequence shown here is derived from an EMBL/GenBank/DDBJ whole genome shotgun (WGS) entry which is preliminary data.</text>
</comment>
<reference evidence="3 4" key="1">
    <citation type="submission" date="2018-10" db="EMBL/GenBank/DDBJ databases">
        <title>A high-quality apple genome assembly.</title>
        <authorList>
            <person name="Hu J."/>
        </authorList>
    </citation>
    <scope>NUCLEOTIDE SEQUENCE [LARGE SCALE GENOMIC DNA]</scope>
    <source>
        <strain evidence="4">cv. HFTH1</strain>
        <tissue evidence="3">Young leaf</tissue>
    </source>
</reference>
<dbReference type="SMR" id="A0A498IL03"/>
<dbReference type="GO" id="GO:0006886">
    <property type="term" value="P:intracellular protein transport"/>
    <property type="evidence" value="ECO:0007669"/>
    <property type="project" value="UniProtKB-UniRule"/>
</dbReference>
<feature type="transmembrane region" description="Helical" evidence="1">
    <location>
        <begin position="84"/>
        <end position="104"/>
    </location>
</feature>
<feature type="transmembrane region" description="Helical" evidence="1">
    <location>
        <begin position="6"/>
        <end position="22"/>
    </location>
</feature>
<feature type="compositionally biased region" description="Basic and acidic residues" evidence="2">
    <location>
        <begin position="128"/>
        <end position="144"/>
    </location>
</feature>
<dbReference type="GO" id="GO:0005789">
    <property type="term" value="C:endoplasmic reticulum membrane"/>
    <property type="evidence" value="ECO:0007669"/>
    <property type="project" value="UniProtKB-SubCell"/>
</dbReference>
<dbReference type="PANTHER" id="PTHR12701:SF42">
    <property type="entry name" value="ENDOPLASMIC RETICULUM TRANSMEMBRANE PROTEIN"/>
    <property type="match status" value="1"/>
</dbReference>
<comment type="similarity">
    <text evidence="1">Belongs to the BCAP29/BCAP31 family.</text>
</comment>
<dbReference type="AlphaFoldDB" id="A0A498IL03"/>
<keyword evidence="1" id="KW-0653">Protein transport</keyword>
<organism evidence="3 4">
    <name type="scientific">Malus domestica</name>
    <name type="common">Apple</name>
    <name type="synonym">Pyrus malus</name>
    <dbReference type="NCBI Taxonomy" id="3750"/>
    <lineage>
        <taxon>Eukaryota</taxon>
        <taxon>Viridiplantae</taxon>
        <taxon>Streptophyta</taxon>
        <taxon>Embryophyta</taxon>
        <taxon>Tracheophyta</taxon>
        <taxon>Spermatophyta</taxon>
        <taxon>Magnoliopsida</taxon>
        <taxon>eudicotyledons</taxon>
        <taxon>Gunneridae</taxon>
        <taxon>Pentapetalae</taxon>
        <taxon>rosids</taxon>
        <taxon>fabids</taxon>
        <taxon>Rosales</taxon>
        <taxon>Rosaceae</taxon>
        <taxon>Amygdaloideae</taxon>
        <taxon>Maleae</taxon>
        <taxon>Malus</taxon>
    </lineage>
</organism>
<keyword evidence="1" id="KW-1133">Transmembrane helix</keyword>
<protein>
    <recommendedName>
        <fullName evidence="1">Endoplasmic reticulum transmembrane protein</fullName>
    </recommendedName>
</protein>
<sequence>MNQVLFTLVLAEMALILSLLFQTPVRKLVIVGLDRSKQGRGPLVAKSVGGTILVFFSSTIYSVFSVQNRLTETGFVNPTDEVLMAHRLLEASLIGFSLFLAMVIDRLHYYIKELHLLRKRVEEVKNLKKDQEHRETTAPAEVKKATQMIDKAAES</sequence>
<dbReference type="Proteomes" id="UP000290289">
    <property type="component" value="Chromosome 11"/>
</dbReference>
<proteinExistence type="inferred from homology"/>